<keyword evidence="2" id="KW-1185">Reference proteome</keyword>
<dbReference type="SUPFAM" id="SSF53807">
    <property type="entry name" value="Helical backbone' metal receptor"/>
    <property type="match status" value="1"/>
</dbReference>
<sequence length="318" mass="34657">MITDRRCSMTWRSLRRWLTPALLVLTIAPALGQARPAVFACEPEWAALTRALLPEAHLTVATTAWQDPHYIEARPSLIAALRDADLAVCSGASLEAGWLPSLLRKAANPDIRPGGPGLLLAAETVPLHQPHQHVDRSLGDVHPEGNPHIHLDPDAVPVIAGHLAQRLQQRFPGEAKAIQQRLLQWRVNWNLAREGWRQQAAALAGQSVVVQHGSFHYLLRWLGVDAALDLEPKPGLPPSTTHLHQLANDPALENALAILVARHQDRRPADWLADRQQLAVLVVPGTVTDEAGTDTLAALIGHIVEGLVEAMETTAGER</sequence>
<gene>
    <name evidence="1" type="ORF">RYS15_06245</name>
</gene>
<evidence type="ECO:0000313" key="1">
    <source>
        <dbReference type="EMBL" id="MDV2078276.1"/>
    </source>
</evidence>
<dbReference type="Proteomes" id="UP001269819">
    <property type="component" value="Unassembled WGS sequence"/>
</dbReference>
<dbReference type="RefSeq" id="WP_316973073.1">
    <property type="nucleotide sequence ID" value="NZ_JAWIIJ010000003.1"/>
</dbReference>
<protein>
    <submittedName>
        <fullName evidence="1">Zinc ABC transporter substrate-binding protein</fullName>
    </submittedName>
</protein>
<dbReference type="Pfam" id="PF01297">
    <property type="entry name" value="ZnuA"/>
    <property type="match status" value="1"/>
</dbReference>
<dbReference type="PANTHER" id="PTHR42953">
    <property type="entry name" value="HIGH-AFFINITY ZINC UPTAKE SYSTEM PROTEIN ZNUA-RELATED"/>
    <property type="match status" value="1"/>
</dbReference>
<dbReference type="InterPro" id="IPR006127">
    <property type="entry name" value="ZnuA-like"/>
</dbReference>
<dbReference type="Gene3D" id="3.40.50.1980">
    <property type="entry name" value="Nitrogenase molybdenum iron protein domain"/>
    <property type="match status" value="2"/>
</dbReference>
<reference evidence="1 2" key="1">
    <citation type="submission" date="2023-10" db="EMBL/GenBank/DDBJ databases">
        <title>Characteristics and mechanism of a salt-tolerant marine origin heterotrophic nitrifying- aerobic denitrifying bacteria Marinobacter xestospongiae HN1.</title>
        <authorList>
            <person name="Qi R."/>
        </authorList>
    </citation>
    <scope>NUCLEOTIDE SEQUENCE [LARGE SCALE GENOMIC DNA]</scope>
    <source>
        <strain evidence="1 2">HN1</strain>
    </source>
</reference>
<evidence type="ECO:0000313" key="2">
    <source>
        <dbReference type="Proteomes" id="UP001269819"/>
    </source>
</evidence>
<dbReference type="PANTHER" id="PTHR42953:SF2">
    <property type="entry name" value="ADHESION PROTEIN"/>
    <property type="match status" value="1"/>
</dbReference>
<name>A0ABU3VWZ0_9GAMM</name>
<dbReference type="EMBL" id="JAWIIJ010000003">
    <property type="protein sequence ID" value="MDV2078276.1"/>
    <property type="molecule type" value="Genomic_DNA"/>
</dbReference>
<proteinExistence type="predicted"/>
<organism evidence="1 2">
    <name type="scientific">Marinobacter xestospongiae</name>
    <dbReference type="NCBI Taxonomy" id="994319"/>
    <lineage>
        <taxon>Bacteria</taxon>
        <taxon>Pseudomonadati</taxon>
        <taxon>Pseudomonadota</taxon>
        <taxon>Gammaproteobacteria</taxon>
        <taxon>Pseudomonadales</taxon>
        <taxon>Marinobacteraceae</taxon>
        <taxon>Marinobacter</taxon>
    </lineage>
</organism>
<accession>A0ABU3VWZ0</accession>
<dbReference type="InterPro" id="IPR050492">
    <property type="entry name" value="Bact_metal-bind_prot9"/>
</dbReference>
<comment type="caution">
    <text evidence="1">The sequence shown here is derived from an EMBL/GenBank/DDBJ whole genome shotgun (WGS) entry which is preliminary data.</text>
</comment>